<dbReference type="Gene3D" id="3.30.9.10">
    <property type="entry name" value="D-Amino Acid Oxidase, subunit A, domain 2"/>
    <property type="match status" value="1"/>
</dbReference>
<evidence type="ECO:0000259" key="2">
    <source>
        <dbReference type="Pfam" id="PF01266"/>
    </source>
</evidence>
<dbReference type="PANTHER" id="PTHR13847">
    <property type="entry name" value="SARCOSINE DEHYDROGENASE-RELATED"/>
    <property type="match status" value="1"/>
</dbReference>
<feature type="domain" description="FAD dependent oxidoreductase" evidence="2">
    <location>
        <begin position="15"/>
        <end position="355"/>
    </location>
</feature>
<keyword evidence="1" id="KW-0560">Oxidoreductase</keyword>
<dbReference type="GO" id="GO:0005737">
    <property type="term" value="C:cytoplasm"/>
    <property type="evidence" value="ECO:0007669"/>
    <property type="project" value="TreeGrafter"/>
</dbReference>
<gene>
    <name evidence="3" type="ORF">EOW66_16035</name>
</gene>
<evidence type="ECO:0000256" key="1">
    <source>
        <dbReference type="ARBA" id="ARBA00023002"/>
    </source>
</evidence>
<dbReference type="SUPFAM" id="SSF54373">
    <property type="entry name" value="FAD-linked reductases, C-terminal domain"/>
    <property type="match status" value="1"/>
</dbReference>
<proteinExistence type="predicted"/>
<dbReference type="Pfam" id="PF01266">
    <property type="entry name" value="DAO"/>
    <property type="match status" value="1"/>
</dbReference>
<dbReference type="EMBL" id="SAVA01000010">
    <property type="protein sequence ID" value="RWR50016.1"/>
    <property type="molecule type" value="Genomic_DNA"/>
</dbReference>
<keyword evidence="4" id="KW-1185">Reference proteome</keyword>
<sequence>MMKMQDAALPSQASVVIVGGGIQGLACAFNLARNGRKGVLVLDAGYWQGGASGRNGTLIRGGFGSQAWIELFEFSTRCWQDLSRTLGHNTMFSRRGYTMVAETERTAGVLNDTIRLHHQYGVKAELLSGQGVRRVLPAIRHDKVLNAIHLADGGVAPHHAGMKAFHAACLEAGVDVRYRTRVTGIETQNGRAAAVLLGDHRIAAETIVVAAGGFNLTVAEMAGVTVPGHSMRIEAMALEPIRPLIGPGIALIDSLCYMHQTARGEVVGGTEVPERPRMSLTADFPVLARTAGVYARLFPQLAELRILRHWAGLIHATPDWAPLIGPHPELRDLWFSAGWSYGWTGGPGTGVLLARSIAEGKVERRLQPFALDRFLRGAPLTDKTIVM</sequence>
<evidence type="ECO:0000313" key="3">
    <source>
        <dbReference type="EMBL" id="RWR50016.1"/>
    </source>
</evidence>
<dbReference type="InterPro" id="IPR036188">
    <property type="entry name" value="FAD/NAD-bd_sf"/>
</dbReference>
<protein>
    <submittedName>
        <fullName evidence="3">FAD-dependent oxidoreductase</fullName>
    </submittedName>
</protein>
<accession>A0A3S3PED8</accession>
<dbReference type="AlphaFoldDB" id="A0A3S3PED8"/>
<reference evidence="3 4" key="2">
    <citation type="submission" date="2019-01" db="EMBL/GenBank/DDBJ databases">
        <title>Sinorhodobacter populi sp. nov. isolated from the symptomatic bark tissue of Populus euramericana canker.</title>
        <authorList>
            <person name="Xu G."/>
        </authorList>
    </citation>
    <scope>NUCLEOTIDE SEQUENCE [LARGE SCALE GENOMIC DNA]</scope>
    <source>
        <strain evidence="3 4">CGMCC 1.12963</strain>
    </source>
</reference>
<dbReference type="SUPFAM" id="SSF51905">
    <property type="entry name" value="FAD/NAD(P)-binding domain"/>
    <property type="match status" value="1"/>
</dbReference>
<dbReference type="GO" id="GO:0016491">
    <property type="term" value="F:oxidoreductase activity"/>
    <property type="evidence" value="ECO:0007669"/>
    <property type="project" value="UniProtKB-KW"/>
</dbReference>
<organism evidence="3 4">
    <name type="scientific">Paenirhodobacter huangdaonensis</name>
    <dbReference type="NCBI Taxonomy" id="2501515"/>
    <lineage>
        <taxon>Bacteria</taxon>
        <taxon>Pseudomonadati</taxon>
        <taxon>Pseudomonadota</taxon>
        <taxon>Alphaproteobacteria</taxon>
        <taxon>Rhodobacterales</taxon>
        <taxon>Rhodobacter group</taxon>
        <taxon>Paenirhodobacter</taxon>
    </lineage>
</organism>
<dbReference type="Gene3D" id="3.50.50.60">
    <property type="entry name" value="FAD/NAD(P)-binding domain"/>
    <property type="match status" value="1"/>
</dbReference>
<comment type="caution">
    <text evidence="3">The sequence shown here is derived from an EMBL/GenBank/DDBJ whole genome shotgun (WGS) entry which is preliminary data.</text>
</comment>
<name>A0A3S3PED8_9RHOB</name>
<dbReference type="Proteomes" id="UP000288071">
    <property type="component" value="Unassembled WGS sequence"/>
</dbReference>
<dbReference type="RefSeq" id="WP_128157297.1">
    <property type="nucleotide sequence ID" value="NZ_JBHSOM010000005.1"/>
</dbReference>
<dbReference type="PANTHER" id="PTHR13847:SF287">
    <property type="entry name" value="FAD-DEPENDENT OXIDOREDUCTASE DOMAIN-CONTAINING PROTEIN 1"/>
    <property type="match status" value="1"/>
</dbReference>
<reference evidence="4" key="1">
    <citation type="submission" date="2019-01" db="EMBL/GenBank/DDBJ databases">
        <title>Sinorhodobacter populi sp. nov. isolated from the symptomatic bark tissue of Populus euramericana canker.</title>
        <authorList>
            <person name="Li Y."/>
        </authorList>
    </citation>
    <scope>NUCLEOTIDE SEQUENCE [LARGE SCALE GENOMIC DNA]</scope>
    <source>
        <strain evidence="4">CGMCC 1.12963</strain>
    </source>
</reference>
<dbReference type="InterPro" id="IPR006076">
    <property type="entry name" value="FAD-dep_OxRdtase"/>
</dbReference>
<evidence type="ECO:0000313" key="4">
    <source>
        <dbReference type="Proteomes" id="UP000288071"/>
    </source>
</evidence>